<evidence type="ECO:0000313" key="1">
    <source>
        <dbReference type="EMBL" id="CAG8660351.1"/>
    </source>
</evidence>
<name>A0A9N9E516_FUNMO</name>
<protein>
    <submittedName>
        <fullName evidence="1">2083_t:CDS:1</fullName>
    </submittedName>
</protein>
<proteinExistence type="predicted"/>
<dbReference type="AlphaFoldDB" id="A0A9N9E516"/>
<gene>
    <name evidence="1" type="ORF">FMOSSE_LOCUS11909</name>
</gene>
<evidence type="ECO:0000313" key="2">
    <source>
        <dbReference type="Proteomes" id="UP000789375"/>
    </source>
</evidence>
<sequence length="107" mass="12357">MVSESFNGEELNKSIYRDKVITYDAAVYAAKLLPSMLRIVRSNCRTRCNISQFIYIVWIIHVRVRSKNLIQRVITNPVSNQREGFASGISNTFTALFQLKQIKKCKN</sequence>
<comment type="caution">
    <text evidence="1">The sequence shown here is derived from an EMBL/GenBank/DDBJ whole genome shotgun (WGS) entry which is preliminary data.</text>
</comment>
<organism evidence="1 2">
    <name type="scientific">Funneliformis mosseae</name>
    <name type="common">Endomycorrhizal fungus</name>
    <name type="synonym">Glomus mosseae</name>
    <dbReference type="NCBI Taxonomy" id="27381"/>
    <lineage>
        <taxon>Eukaryota</taxon>
        <taxon>Fungi</taxon>
        <taxon>Fungi incertae sedis</taxon>
        <taxon>Mucoromycota</taxon>
        <taxon>Glomeromycotina</taxon>
        <taxon>Glomeromycetes</taxon>
        <taxon>Glomerales</taxon>
        <taxon>Glomeraceae</taxon>
        <taxon>Funneliformis</taxon>
    </lineage>
</organism>
<accession>A0A9N9E516</accession>
<dbReference type="Proteomes" id="UP000789375">
    <property type="component" value="Unassembled WGS sequence"/>
</dbReference>
<keyword evidence="2" id="KW-1185">Reference proteome</keyword>
<reference evidence="1" key="1">
    <citation type="submission" date="2021-06" db="EMBL/GenBank/DDBJ databases">
        <authorList>
            <person name="Kallberg Y."/>
            <person name="Tangrot J."/>
            <person name="Rosling A."/>
        </authorList>
    </citation>
    <scope>NUCLEOTIDE SEQUENCE</scope>
    <source>
        <strain evidence="1">87-6 pot B 2015</strain>
    </source>
</reference>
<dbReference type="EMBL" id="CAJVPP010005127">
    <property type="protein sequence ID" value="CAG8660351.1"/>
    <property type="molecule type" value="Genomic_DNA"/>
</dbReference>